<dbReference type="EMBL" id="CM042885">
    <property type="protein sequence ID" value="KAI4364023.1"/>
    <property type="molecule type" value="Genomic_DNA"/>
</dbReference>
<keyword evidence="2" id="KW-1185">Reference proteome</keyword>
<sequence length="149" mass="16470">MTARIRNPVVSEIQIFLRIWTILATAVYYCVRSRGDRTCRFFVYANGIACGLLVLSLIVALALYRRGTRACHCFFLATLDLVVMSLVIAGFAVAAAVGYIGKYGESHIGWMSICDNVAIFCRRVTTSVAASFIAFLLLKVIAIMSVFRL</sequence>
<comment type="caution">
    <text evidence="1">The sequence shown here is derived from an EMBL/GenBank/DDBJ whole genome shotgun (WGS) entry which is preliminary data.</text>
</comment>
<name>A0ACB9QD11_9MYRT</name>
<proteinExistence type="predicted"/>
<accession>A0ACB9QD11</accession>
<evidence type="ECO:0000313" key="1">
    <source>
        <dbReference type="EMBL" id="KAI4364023.1"/>
    </source>
</evidence>
<organism evidence="1 2">
    <name type="scientific">Melastoma candidum</name>
    <dbReference type="NCBI Taxonomy" id="119954"/>
    <lineage>
        <taxon>Eukaryota</taxon>
        <taxon>Viridiplantae</taxon>
        <taxon>Streptophyta</taxon>
        <taxon>Embryophyta</taxon>
        <taxon>Tracheophyta</taxon>
        <taxon>Spermatophyta</taxon>
        <taxon>Magnoliopsida</taxon>
        <taxon>eudicotyledons</taxon>
        <taxon>Gunneridae</taxon>
        <taxon>Pentapetalae</taxon>
        <taxon>rosids</taxon>
        <taxon>malvids</taxon>
        <taxon>Myrtales</taxon>
        <taxon>Melastomataceae</taxon>
        <taxon>Melastomatoideae</taxon>
        <taxon>Melastomateae</taxon>
        <taxon>Melastoma</taxon>
    </lineage>
</organism>
<gene>
    <name evidence="1" type="ORF">MLD38_020167</name>
</gene>
<reference evidence="2" key="1">
    <citation type="journal article" date="2023" name="Front. Plant Sci.">
        <title>Chromosomal-level genome assembly of Melastoma candidum provides insights into trichome evolution.</title>
        <authorList>
            <person name="Zhong Y."/>
            <person name="Wu W."/>
            <person name="Sun C."/>
            <person name="Zou P."/>
            <person name="Liu Y."/>
            <person name="Dai S."/>
            <person name="Zhou R."/>
        </authorList>
    </citation>
    <scope>NUCLEOTIDE SEQUENCE [LARGE SCALE GENOMIC DNA]</scope>
</reference>
<dbReference type="Proteomes" id="UP001057402">
    <property type="component" value="Chromosome 6"/>
</dbReference>
<evidence type="ECO:0000313" key="2">
    <source>
        <dbReference type="Proteomes" id="UP001057402"/>
    </source>
</evidence>
<protein>
    <submittedName>
        <fullName evidence="1">Uncharacterized protein</fullName>
    </submittedName>
</protein>